<dbReference type="EMBL" id="JAAKZW010000029">
    <property type="protein sequence ID" value="NGO76171.1"/>
    <property type="molecule type" value="Genomic_DNA"/>
</dbReference>
<dbReference type="PANTHER" id="PTHR15730:SF5">
    <property type="entry name" value="SI:CH211-210B2.2-RELATED"/>
    <property type="match status" value="1"/>
</dbReference>
<dbReference type="SMART" id="SM01276">
    <property type="entry name" value="M60-like"/>
    <property type="match status" value="1"/>
</dbReference>
<dbReference type="Pfam" id="PF17291">
    <property type="entry name" value="M60-like_N"/>
    <property type="match status" value="1"/>
</dbReference>
<evidence type="ECO:0000313" key="3">
    <source>
        <dbReference type="EMBL" id="NGO76171.1"/>
    </source>
</evidence>
<dbReference type="AlphaFoldDB" id="A0A6G4XHQ4"/>
<reference evidence="3 4" key="1">
    <citation type="submission" date="2020-02" db="EMBL/GenBank/DDBJ databases">
        <title>Whole-genome analyses of novel actinobacteria.</title>
        <authorList>
            <person name="Sahin N."/>
            <person name="Tokatli A."/>
        </authorList>
    </citation>
    <scope>NUCLEOTIDE SEQUENCE [LARGE SCALE GENOMIC DNA]</scope>
    <source>
        <strain evidence="3 4">YC504</strain>
    </source>
</reference>
<dbReference type="InterPro" id="IPR031161">
    <property type="entry name" value="Peptidase_M60_dom"/>
</dbReference>
<feature type="chain" id="PRO_5026316003" description="Peptidase M60 domain-containing protein" evidence="1">
    <location>
        <begin position="43"/>
        <end position="446"/>
    </location>
</feature>
<feature type="signal peptide" evidence="1">
    <location>
        <begin position="1"/>
        <end position="42"/>
    </location>
</feature>
<dbReference type="Pfam" id="PF13402">
    <property type="entry name" value="Peptidase_M60"/>
    <property type="match status" value="1"/>
</dbReference>
<organism evidence="3 4">
    <name type="scientific">Streptomyces mesophilus</name>
    <dbReference type="NCBI Taxonomy" id="1775132"/>
    <lineage>
        <taxon>Bacteria</taxon>
        <taxon>Bacillati</taxon>
        <taxon>Actinomycetota</taxon>
        <taxon>Actinomycetes</taxon>
        <taxon>Kitasatosporales</taxon>
        <taxon>Streptomycetaceae</taxon>
        <taxon>Streptomyces</taxon>
    </lineage>
</organism>
<keyword evidence="1" id="KW-0732">Signal</keyword>
<protein>
    <recommendedName>
        <fullName evidence="2">Peptidase M60 domain-containing protein</fullName>
    </recommendedName>
</protein>
<keyword evidence="4" id="KW-1185">Reference proteome</keyword>
<name>A0A6G4XHQ4_9ACTN</name>
<evidence type="ECO:0000313" key="4">
    <source>
        <dbReference type="Proteomes" id="UP000481109"/>
    </source>
</evidence>
<dbReference type="PROSITE" id="PS51318">
    <property type="entry name" value="TAT"/>
    <property type="match status" value="1"/>
</dbReference>
<dbReference type="Gene3D" id="1.10.390.30">
    <property type="entry name" value="Peptidase M60, enhancin-like domain 3"/>
    <property type="match status" value="1"/>
</dbReference>
<proteinExistence type="predicted"/>
<dbReference type="Proteomes" id="UP000481109">
    <property type="component" value="Unassembled WGS sequence"/>
</dbReference>
<dbReference type="RefSeq" id="WP_165331673.1">
    <property type="nucleotide sequence ID" value="NZ_JAAKZW010000029.1"/>
</dbReference>
<dbReference type="PANTHER" id="PTHR15730">
    <property type="entry name" value="EXPERIMENTAL AUTOIMMUNE PROSTATITIS ANTIGEN 2-RELATED"/>
    <property type="match status" value="1"/>
</dbReference>
<gene>
    <name evidence="3" type="ORF">G6045_10895</name>
</gene>
<evidence type="ECO:0000256" key="1">
    <source>
        <dbReference type="SAM" id="SignalP"/>
    </source>
</evidence>
<dbReference type="InterPro" id="IPR051244">
    <property type="entry name" value="TCAF"/>
</dbReference>
<dbReference type="InterPro" id="IPR006311">
    <property type="entry name" value="TAT_signal"/>
</dbReference>
<dbReference type="PROSITE" id="PS51723">
    <property type="entry name" value="PEPTIDASE_M60"/>
    <property type="match status" value="1"/>
</dbReference>
<sequence>MSPTPARPGRPSPARPGRRTVLTAAAAASAGALLGAASPARAASIQAVTLNLTARPSAESVRLRLGAAQRAGDFFPTACHVPANVRVTLTVSAPDGLVPKAVVGIPDPYGDHDLRTYTLTAGTNTLTDPYGGPLHLTFTGNGEQASVTTGTGLVGMPTFVHGTTSASTFQWQLDNYPSAGYAQLRSAHGLITLSRANALTYRNEDHAGLLSALETVLTSHATFSGLSGTTGLHARNPLPYHAVNVTKVPAGWGAYASSAGFMGFPDASVANIASESRIRTSAWGLYHELGHQHQQSAWKPAALTEVTNNLYALYAQRTLGQTSRLLTKNSSGLDEYAQAFAARNAGTAYVDLSVWAKLVPLWQLYLASGAGLWQLVHQRIRTDNPAAATDADRYDNLAVYTSRAMGRDLTSFFADKWRYPLTASGRSRIAALGLNPPSSDLSTLRE</sequence>
<feature type="domain" description="Peptidase M60" evidence="2">
    <location>
        <begin position="72"/>
        <end position="369"/>
    </location>
</feature>
<dbReference type="InterPro" id="IPR035423">
    <property type="entry name" value="M60-like_N"/>
</dbReference>
<dbReference type="InterPro" id="IPR042279">
    <property type="entry name" value="Pep_M60_3"/>
</dbReference>
<accession>A0A6G4XHQ4</accession>
<evidence type="ECO:0000259" key="2">
    <source>
        <dbReference type="PROSITE" id="PS51723"/>
    </source>
</evidence>
<dbReference type="Gene3D" id="3.40.390.80">
    <property type="entry name" value="Peptidase M60, enhancin-like domain 2"/>
    <property type="match status" value="1"/>
</dbReference>
<comment type="caution">
    <text evidence="3">The sequence shown here is derived from an EMBL/GenBank/DDBJ whole genome shotgun (WGS) entry which is preliminary data.</text>
</comment>
<dbReference type="Gene3D" id="2.60.120.1250">
    <property type="entry name" value="Peptidase M60, enhancin-like domain 1"/>
    <property type="match status" value="1"/>
</dbReference>